<gene>
    <name evidence="4" type="ORF">OWR29_40050</name>
</gene>
<sequence length="104" mass="11316">MLVHTYAISDGSVHLSVVGEIDIATVEDFEEALARAIAIDGAPRVVVDFSEVTFCDSSGLAALDRCCEQASHRGLQLRLVRPQRGVRRLLELTGLLEALTRPDI</sequence>
<evidence type="ECO:0000313" key="4">
    <source>
        <dbReference type="EMBL" id="MCY1144223.1"/>
    </source>
</evidence>
<accession>A0ABT4BF76</accession>
<dbReference type="NCBIfam" id="TIGR00377">
    <property type="entry name" value="ant_ant_sig"/>
    <property type="match status" value="1"/>
</dbReference>
<evidence type="ECO:0000259" key="3">
    <source>
        <dbReference type="PROSITE" id="PS50801"/>
    </source>
</evidence>
<name>A0ABT4BF76_9ACTN</name>
<evidence type="ECO:0000313" key="5">
    <source>
        <dbReference type="Proteomes" id="UP001151002"/>
    </source>
</evidence>
<proteinExistence type="inferred from homology"/>
<dbReference type="PROSITE" id="PS50801">
    <property type="entry name" value="STAS"/>
    <property type="match status" value="1"/>
</dbReference>
<evidence type="ECO:0000256" key="2">
    <source>
        <dbReference type="RuleBase" id="RU003749"/>
    </source>
</evidence>
<reference evidence="4" key="1">
    <citation type="submission" date="2022-11" db="EMBL/GenBank/DDBJ databases">
        <authorList>
            <person name="Somphong A."/>
            <person name="Phongsopitanun W."/>
        </authorList>
    </citation>
    <scope>NUCLEOTIDE SEQUENCE</scope>
    <source>
        <strain evidence="4">Pm04-4</strain>
    </source>
</reference>
<feature type="domain" description="STAS" evidence="3">
    <location>
        <begin position="10"/>
        <end position="104"/>
    </location>
</feature>
<dbReference type="PANTHER" id="PTHR33495">
    <property type="entry name" value="ANTI-SIGMA FACTOR ANTAGONIST TM_1081-RELATED-RELATED"/>
    <property type="match status" value="1"/>
</dbReference>
<dbReference type="Gene3D" id="3.30.750.24">
    <property type="entry name" value="STAS domain"/>
    <property type="match status" value="1"/>
</dbReference>
<dbReference type="InterPro" id="IPR036513">
    <property type="entry name" value="STAS_dom_sf"/>
</dbReference>
<keyword evidence="5" id="KW-1185">Reference proteome</keyword>
<dbReference type="EMBL" id="JAPNTZ010000019">
    <property type="protein sequence ID" value="MCY1144223.1"/>
    <property type="molecule type" value="Genomic_DNA"/>
</dbReference>
<dbReference type="Pfam" id="PF01740">
    <property type="entry name" value="STAS"/>
    <property type="match status" value="1"/>
</dbReference>
<dbReference type="CDD" id="cd07043">
    <property type="entry name" value="STAS_anti-anti-sigma_factors"/>
    <property type="match status" value="1"/>
</dbReference>
<dbReference type="PANTHER" id="PTHR33495:SF2">
    <property type="entry name" value="ANTI-SIGMA FACTOR ANTAGONIST TM_1081-RELATED"/>
    <property type="match status" value="1"/>
</dbReference>
<dbReference type="RefSeq" id="WP_267568790.1">
    <property type="nucleotide sequence ID" value="NZ_JAPNTZ010000019.1"/>
</dbReference>
<protein>
    <recommendedName>
        <fullName evidence="2">Anti-sigma factor antagonist</fullName>
    </recommendedName>
</protein>
<comment type="similarity">
    <text evidence="1 2">Belongs to the anti-sigma-factor antagonist family.</text>
</comment>
<dbReference type="Proteomes" id="UP001151002">
    <property type="component" value="Unassembled WGS sequence"/>
</dbReference>
<dbReference type="InterPro" id="IPR002645">
    <property type="entry name" value="STAS_dom"/>
</dbReference>
<evidence type="ECO:0000256" key="1">
    <source>
        <dbReference type="ARBA" id="ARBA00009013"/>
    </source>
</evidence>
<dbReference type="SUPFAM" id="SSF52091">
    <property type="entry name" value="SpoIIaa-like"/>
    <property type="match status" value="1"/>
</dbReference>
<comment type="caution">
    <text evidence="4">The sequence shown here is derived from an EMBL/GenBank/DDBJ whole genome shotgun (WGS) entry which is preliminary data.</text>
</comment>
<dbReference type="InterPro" id="IPR003658">
    <property type="entry name" value="Anti-sigma_ant"/>
</dbReference>
<organism evidence="4 5">
    <name type="scientific">Paractinoplanes pyxinae</name>
    <dbReference type="NCBI Taxonomy" id="2997416"/>
    <lineage>
        <taxon>Bacteria</taxon>
        <taxon>Bacillati</taxon>
        <taxon>Actinomycetota</taxon>
        <taxon>Actinomycetes</taxon>
        <taxon>Micromonosporales</taxon>
        <taxon>Micromonosporaceae</taxon>
        <taxon>Paractinoplanes</taxon>
    </lineage>
</organism>